<protein>
    <submittedName>
        <fullName evidence="2">Uncharacterized protein</fullName>
    </submittedName>
</protein>
<evidence type="ECO:0000256" key="1">
    <source>
        <dbReference type="SAM" id="MobiDB-lite"/>
    </source>
</evidence>
<dbReference type="AlphaFoldDB" id="A0A2J6PJ10"/>
<dbReference type="EMBL" id="KZ613525">
    <property type="protein sequence ID" value="PMD14007.1"/>
    <property type="molecule type" value="Genomic_DNA"/>
</dbReference>
<reference evidence="2 3" key="1">
    <citation type="submission" date="2016-05" db="EMBL/GenBank/DDBJ databases">
        <title>A degradative enzymes factory behind the ericoid mycorrhizal symbiosis.</title>
        <authorList>
            <consortium name="DOE Joint Genome Institute"/>
            <person name="Martino E."/>
            <person name="Morin E."/>
            <person name="Grelet G."/>
            <person name="Kuo A."/>
            <person name="Kohler A."/>
            <person name="Daghino S."/>
            <person name="Barry K."/>
            <person name="Choi C."/>
            <person name="Cichocki N."/>
            <person name="Clum A."/>
            <person name="Copeland A."/>
            <person name="Hainaut M."/>
            <person name="Haridas S."/>
            <person name="Labutti K."/>
            <person name="Lindquist E."/>
            <person name="Lipzen A."/>
            <person name="Khouja H.-R."/>
            <person name="Murat C."/>
            <person name="Ohm R."/>
            <person name="Olson A."/>
            <person name="Spatafora J."/>
            <person name="Veneault-Fourrey C."/>
            <person name="Henrissat B."/>
            <person name="Grigoriev I."/>
            <person name="Martin F."/>
            <person name="Perotto S."/>
        </authorList>
    </citation>
    <scope>NUCLEOTIDE SEQUENCE [LARGE SCALE GENOMIC DNA]</scope>
    <source>
        <strain evidence="2 3">UAMH 7357</strain>
    </source>
</reference>
<accession>A0A2J6PJ10</accession>
<feature type="compositionally biased region" description="Basic and acidic residues" evidence="1">
    <location>
        <begin position="110"/>
        <end position="134"/>
    </location>
</feature>
<name>A0A2J6PJ10_9HELO</name>
<keyword evidence="3" id="KW-1185">Reference proteome</keyword>
<feature type="compositionally biased region" description="Basic and acidic residues" evidence="1">
    <location>
        <begin position="81"/>
        <end position="101"/>
    </location>
</feature>
<evidence type="ECO:0000313" key="2">
    <source>
        <dbReference type="EMBL" id="PMD14007.1"/>
    </source>
</evidence>
<feature type="region of interest" description="Disordered" evidence="1">
    <location>
        <begin position="71"/>
        <end position="134"/>
    </location>
</feature>
<sequence>MPIFLDGSHPFINLHHQEDIETTRQTQQEYNPKWSPAHRTDPSAPPKAVATLHSSYLLPRHHNLYLPSQQKLKVANNGEPKSSDWKTSKTQNREQDKREVVDIGEETWGEGERSEQMMEERGKDSKKPGMGRRAERMMMMDLLVEACEPPFGSAE</sequence>
<evidence type="ECO:0000313" key="3">
    <source>
        <dbReference type="Proteomes" id="UP000235672"/>
    </source>
</evidence>
<organism evidence="2 3">
    <name type="scientific">Hyaloscypha hepaticicola</name>
    <dbReference type="NCBI Taxonomy" id="2082293"/>
    <lineage>
        <taxon>Eukaryota</taxon>
        <taxon>Fungi</taxon>
        <taxon>Dikarya</taxon>
        <taxon>Ascomycota</taxon>
        <taxon>Pezizomycotina</taxon>
        <taxon>Leotiomycetes</taxon>
        <taxon>Helotiales</taxon>
        <taxon>Hyaloscyphaceae</taxon>
        <taxon>Hyaloscypha</taxon>
    </lineage>
</organism>
<feature type="region of interest" description="Disordered" evidence="1">
    <location>
        <begin position="18"/>
        <end position="47"/>
    </location>
</feature>
<proteinExistence type="predicted"/>
<gene>
    <name evidence="2" type="ORF">NA56DRAFT_711372</name>
</gene>
<dbReference type="Proteomes" id="UP000235672">
    <property type="component" value="Unassembled WGS sequence"/>
</dbReference>